<evidence type="ECO:0000313" key="12">
    <source>
        <dbReference type="EMBL" id="KAF4865301.1"/>
    </source>
</evidence>
<dbReference type="EMBL" id="QPMT01000003">
    <property type="protein sequence ID" value="KAF4865301.1"/>
    <property type="molecule type" value="Genomic_DNA"/>
</dbReference>
<dbReference type="PANTHER" id="PTHR47642:SF5">
    <property type="entry name" value="ATP-DEPENDENT DNA HELICASE"/>
    <property type="match status" value="1"/>
</dbReference>
<evidence type="ECO:0000256" key="1">
    <source>
        <dbReference type="ARBA" id="ARBA00022741"/>
    </source>
</evidence>
<dbReference type="SUPFAM" id="SSF52540">
    <property type="entry name" value="P-loop containing nucleoside triphosphate hydrolases"/>
    <property type="match status" value="2"/>
</dbReference>
<organism evidence="12 13">
    <name type="scientific">Colletotrichum siamense</name>
    <name type="common">Anthracnose fungus</name>
    <dbReference type="NCBI Taxonomy" id="690259"/>
    <lineage>
        <taxon>Eukaryota</taxon>
        <taxon>Fungi</taxon>
        <taxon>Dikarya</taxon>
        <taxon>Ascomycota</taxon>
        <taxon>Pezizomycotina</taxon>
        <taxon>Sordariomycetes</taxon>
        <taxon>Hypocreomycetidae</taxon>
        <taxon>Glomerellales</taxon>
        <taxon>Glomerellaceae</taxon>
        <taxon>Colletotrichum</taxon>
        <taxon>Colletotrichum gloeosporioides species complex</taxon>
    </lineage>
</organism>
<dbReference type="AlphaFoldDB" id="A0A9P5KAW0"/>
<dbReference type="GO" id="GO:0006310">
    <property type="term" value="P:DNA recombination"/>
    <property type="evidence" value="ECO:0007669"/>
    <property type="project" value="UniProtKB-KW"/>
</dbReference>
<keyword evidence="9" id="KW-0233">DNA recombination</keyword>
<dbReference type="InterPro" id="IPR049163">
    <property type="entry name" value="Pif1-like_2B_dom"/>
</dbReference>
<feature type="domain" description="AAA+ ATPase" evidence="11">
    <location>
        <begin position="141"/>
        <end position="280"/>
    </location>
</feature>
<dbReference type="GO" id="GO:0043139">
    <property type="term" value="F:5'-3' DNA helicase activity"/>
    <property type="evidence" value="ECO:0007669"/>
    <property type="project" value="UniProtKB-EC"/>
</dbReference>
<evidence type="ECO:0000256" key="3">
    <source>
        <dbReference type="ARBA" id="ARBA00022801"/>
    </source>
</evidence>
<dbReference type="OrthoDB" id="4843740at2759"/>
<feature type="compositionally biased region" description="Polar residues" evidence="10">
    <location>
        <begin position="1"/>
        <end position="11"/>
    </location>
</feature>
<dbReference type="Gene3D" id="3.40.50.300">
    <property type="entry name" value="P-loop containing nucleotide triphosphate hydrolases"/>
    <property type="match status" value="2"/>
</dbReference>
<proteinExistence type="inferred from homology"/>
<dbReference type="GO" id="GO:0016787">
    <property type="term" value="F:hydrolase activity"/>
    <property type="evidence" value="ECO:0007669"/>
    <property type="project" value="UniProtKB-KW"/>
</dbReference>
<evidence type="ECO:0000256" key="2">
    <source>
        <dbReference type="ARBA" id="ARBA00022763"/>
    </source>
</evidence>
<evidence type="ECO:0000256" key="10">
    <source>
        <dbReference type="SAM" id="MobiDB-lite"/>
    </source>
</evidence>
<keyword evidence="2 9" id="KW-0227">DNA damage</keyword>
<dbReference type="InterPro" id="IPR003593">
    <property type="entry name" value="AAA+_ATPase"/>
</dbReference>
<dbReference type="Pfam" id="PF05970">
    <property type="entry name" value="PIF1"/>
    <property type="match status" value="1"/>
</dbReference>
<dbReference type="InterPro" id="IPR051055">
    <property type="entry name" value="PIF1_helicase"/>
</dbReference>
<feature type="region of interest" description="Disordered" evidence="10">
    <location>
        <begin position="1"/>
        <end position="86"/>
    </location>
</feature>
<dbReference type="EC" id="5.6.2.3" evidence="9"/>
<protein>
    <recommendedName>
        <fullName evidence="9">ATP-dependent DNA helicase</fullName>
        <ecNumber evidence="9">5.6.2.3</ecNumber>
    </recommendedName>
</protein>
<dbReference type="Proteomes" id="UP000711996">
    <property type="component" value="Unassembled WGS sequence"/>
</dbReference>
<evidence type="ECO:0000256" key="8">
    <source>
        <dbReference type="ARBA" id="ARBA00023235"/>
    </source>
</evidence>
<keyword evidence="1 9" id="KW-0547">Nucleotide-binding</keyword>
<keyword evidence="3 9" id="KW-0378">Hydrolase</keyword>
<sequence>MPLPNNSQNNLPIPYPPAHNGSHFPPLASNAPLATATERFEATVTEAPIEKEAQPCPPPQYAATPATASDTTSQPLGSDNRYTASPANAASADAGLSNLTNDEIKILKAEQVEHNLAAPPERPTEPPLCAEQQYAMDLATQGHNVFITGSGGCGKSVLVKALHRAFSALLQGSGKTVNLIAPTGQAALNIEGRTTYNYAGWTPDDLKKPLHSQDPNTYSLIRKAQGKKIFKRYTGTQVLIIDEISMIENQFFERLSRVMSATRKDTRPFGGVQMIVVGDFCQLPPVDPFQWCMACGRGMRKIGASRVCPDGHGVEFEAEDKWAFKSPEWARCNFKTVHLTKIHRQQDEAFIGVLQKCRLGRFLETDDVNLLLNHESETENATELKSTKEEVAKRNKQKFDLIPGKIRKYQAIDAVECVKGETSQPHRNLDDHRYAQTLELKANTPVVLLANIDLDRGLCNGRQGTVIGFVPGSEVRRPEPPNRGNFEHDDDAYKAAEIRHSNIVSFLDRANRVGDKFPLVHFAHGVRCVVGPDCCVIGFGDASPYSHLSRCQIPLAQGWAMTIHKSQSLSLDRVTVDLAKIFEHGQAYVALSRARSLRGLKIERATAAQLRSTFRVDYAVEQFMETFDAADIEDNPAAAQEEDESSGEEEEVSEISQEEFVSSYREEGPLRQVPFFFDVEGSAR</sequence>
<evidence type="ECO:0000256" key="7">
    <source>
        <dbReference type="ARBA" id="ARBA00023204"/>
    </source>
</evidence>
<dbReference type="GO" id="GO:0000723">
    <property type="term" value="P:telomere maintenance"/>
    <property type="evidence" value="ECO:0007669"/>
    <property type="project" value="InterPro"/>
</dbReference>
<name>A0A9P5KAW0_COLSI</name>
<evidence type="ECO:0000256" key="6">
    <source>
        <dbReference type="ARBA" id="ARBA00023125"/>
    </source>
</evidence>
<comment type="cofactor">
    <cofactor evidence="9">
        <name>Mg(2+)</name>
        <dbReference type="ChEBI" id="CHEBI:18420"/>
    </cofactor>
</comment>
<accession>A0A9P5KAW0</accession>
<dbReference type="SMART" id="SM00382">
    <property type="entry name" value="AAA"/>
    <property type="match status" value="1"/>
</dbReference>
<dbReference type="GO" id="GO:0005524">
    <property type="term" value="F:ATP binding"/>
    <property type="evidence" value="ECO:0007669"/>
    <property type="project" value="UniProtKB-KW"/>
</dbReference>
<dbReference type="InterPro" id="IPR010285">
    <property type="entry name" value="DNA_helicase_pif1-like_DEAD"/>
</dbReference>
<comment type="similarity">
    <text evidence="9">Belongs to the helicase family.</text>
</comment>
<reference evidence="12" key="1">
    <citation type="submission" date="2019-06" db="EMBL/GenBank/DDBJ databases">
        <authorList>
            <person name="Gan P."/>
            <person name="Shirasu K."/>
        </authorList>
    </citation>
    <scope>NUCLEOTIDE SEQUENCE [LARGE SCALE GENOMIC DNA]</scope>
    <source>
        <strain evidence="12">CAD2</strain>
    </source>
</reference>
<feature type="region of interest" description="Disordered" evidence="10">
    <location>
        <begin position="631"/>
        <end position="665"/>
    </location>
</feature>
<dbReference type="GO" id="GO:0006281">
    <property type="term" value="P:DNA repair"/>
    <property type="evidence" value="ECO:0007669"/>
    <property type="project" value="UniProtKB-KW"/>
</dbReference>
<dbReference type="InterPro" id="IPR027417">
    <property type="entry name" value="P-loop_NTPase"/>
</dbReference>
<dbReference type="CDD" id="cd18809">
    <property type="entry name" value="SF1_C_RecD"/>
    <property type="match status" value="1"/>
</dbReference>
<evidence type="ECO:0000313" key="13">
    <source>
        <dbReference type="Proteomes" id="UP000711996"/>
    </source>
</evidence>
<evidence type="ECO:0000256" key="4">
    <source>
        <dbReference type="ARBA" id="ARBA00022806"/>
    </source>
</evidence>
<keyword evidence="7 9" id="KW-0234">DNA repair</keyword>
<keyword evidence="8" id="KW-0413">Isomerase</keyword>
<keyword evidence="5 9" id="KW-0067">ATP-binding</keyword>
<keyword evidence="4 9" id="KW-0347">Helicase</keyword>
<feature type="compositionally biased region" description="Polar residues" evidence="10">
    <location>
        <begin position="74"/>
        <end position="83"/>
    </location>
</feature>
<dbReference type="PANTHER" id="PTHR47642">
    <property type="entry name" value="ATP-DEPENDENT DNA HELICASE"/>
    <property type="match status" value="1"/>
</dbReference>
<comment type="catalytic activity">
    <reaction evidence="9">
        <text>ATP + H2O = ADP + phosphate + H(+)</text>
        <dbReference type="Rhea" id="RHEA:13065"/>
        <dbReference type="ChEBI" id="CHEBI:15377"/>
        <dbReference type="ChEBI" id="CHEBI:15378"/>
        <dbReference type="ChEBI" id="CHEBI:30616"/>
        <dbReference type="ChEBI" id="CHEBI:43474"/>
        <dbReference type="ChEBI" id="CHEBI:456216"/>
        <dbReference type="EC" id="5.6.2.3"/>
    </reaction>
</comment>
<feature type="compositionally biased region" description="Low complexity" evidence="10">
    <location>
        <begin position="61"/>
        <end position="73"/>
    </location>
</feature>
<keyword evidence="13" id="KW-1185">Reference proteome</keyword>
<feature type="compositionally biased region" description="Acidic residues" evidence="10">
    <location>
        <begin position="631"/>
        <end position="657"/>
    </location>
</feature>
<evidence type="ECO:0000259" key="11">
    <source>
        <dbReference type="SMART" id="SM00382"/>
    </source>
</evidence>
<evidence type="ECO:0000256" key="5">
    <source>
        <dbReference type="ARBA" id="ARBA00022840"/>
    </source>
</evidence>
<keyword evidence="6" id="KW-0238">DNA-binding</keyword>
<gene>
    <name evidence="12" type="primary">pif1-1</name>
    <name evidence="12" type="ORF">CGCSCA2_v001279</name>
</gene>
<dbReference type="Pfam" id="PF21530">
    <property type="entry name" value="Pif1_2B_dom"/>
    <property type="match status" value="1"/>
</dbReference>
<evidence type="ECO:0000256" key="9">
    <source>
        <dbReference type="RuleBase" id="RU363044"/>
    </source>
</evidence>
<comment type="caution">
    <text evidence="12">The sequence shown here is derived from an EMBL/GenBank/DDBJ whole genome shotgun (WGS) entry which is preliminary data.</text>
</comment>